<comment type="caution">
    <text evidence="1">The sequence shown here is derived from an EMBL/GenBank/DDBJ whole genome shotgun (WGS) entry which is preliminary data.</text>
</comment>
<name>A0A8S3QBA3_MYTED</name>
<evidence type="ECO:0000313" key="2">
    <source>
        <dbReference type="Proteomes" id="UP000683360"/>
    </source>
</evidence>
<dbReference type="Gene3D" id="3.30.70.1390">
    <property type="entry name" value="ROC domain from the Parkinson's disease-associated leucine-rich repeat kinase 2"/>
    <property type="match status" value="1"/>
</dbReference>
<dbReference type="InterPro" id="IPR027417">
    <property type="entry name" value="P-loop_NTPase"/>
</dbReference>
<protein>
    <submittedName>
        <fullName evidence="1">Uncharacterized protein</fullName>
    </submittedName>
</protein>
<proteinExistence type="predicted"/>
<dbReference type="AlphaFoldDB" id="A0A8S3QBA3"/>
<dbReference type="Proteomes" id="UP000683360">
    <property type="component" value="Unassembled WGS sequence"/>
</dbReference>
<organism evidence="1 2">
    <name type="scientific">Mytilus edulis</name>
    <name type="common">Blue mussel</name>
    <dbReference type="NCBI Taxonomy" id="6550"/>
    <lineage>
        <taxon>Eukaryota</taxon>
        <taxon>Metazoa</taxon>
        <taxon>Spiralia</taxon>
        <taxon>Lophotrochozoa</taxon>
        <taxon>Mollusca</taxon>
        <taxon>Bivalvia</taxon>
        <taxon>Autobranchia</taxon>
        <taxon>Pteriomorphia</taxon>
        <taxon>Mytilida</taxon>
        <taxon>Mytiloidea</taxon>
        <taxon>Mytilidae</taxon>
        <taxon>Mytilinae</taxon>
        <taxon>Mytilus</taxon>
    </lineage>
</organism>
<accession>A0A8S3QBA3</accession>
<dbReference type="EMBL" id="CAJPWZ010000419">
    <property type="protein sequence ID" value="CAG2192621.1"/>
    <property type="molecule type" value="Genomic_DNA"/>
</dbReference>
<keyword evidence="2" id="KW-1185">Reference proteome</keyword>
<evidence type="ECO:0000313" key="1">
    <source>
        <dbReference type="EMBL" id="CAG2192621.1"/>
    </source>
</evidence>
<gene>
    <name evidence="1" type="ORF">MEDL_7774</name>
</gene>
<dbReference type="OrthoDB" id="69269at2759"/>
<sequence length="218" mass="24697">MSCSVFLPLTSASMCKVTNNECWEKSQELYRAAKDRILLSLKYRITLNLIHIKCKASNIIGTVEIKIELPNEKEDEEPPSSTTNDEIKTIIHEHIQKKTCGKHYFARVVLIGKNGVGKTSLMRRLLLGTKEQSSFTESTDSIDIKKCNINVKDGNWSPCNKLKESLTRVGADIKHKIMESLKSTWNSINEFAKAHKSSQLSLEEQVDSQMSSVMHDLR</sequence>
<dbReference type="SUPFAM" id="SSF52540">
    <property type="entry name" value="P-loop containing nucleoside triphosphate hydrolases"/>
    <property type="match status" value="1"/>
</dbReference>
<reference evidence="1" key="1">
    <citation type="submission" date="2021-03" db="EMBL/GenBank/DDBJ databases">
        <authorList>
            <person name="Bekaert M."/>
        </authorList>
    </citation>
    <scope>NUCLEOTIDE SEQUENCE</scope>
</reference>